<dbReference type="PANTHER" id="PTHR43591:SF24">
    <property type="entry name" value="2-METHOXY-6-POLYPRENYL-1,4-BENZOQUINOL METHYLASE, MITOCHONDRIAL"/>
    <property type="match status" value="1"/>
</dbReference>
<feature type="domain" description="Methyltransferase type 11" evidence="1">
    <location>
        <begin position="1"/>
        <end position="79"/>
    </location>
</feature>
<evidence type="ECO:0000313" key="2">
    <source>
        <dbReference type="EMBL" id="KAK3086903.1"/>
    </source>
</evidence>
<dbReference type="Proteomes" id="UP001186944">
    <property type="component" value="Unassembled WGS sequence"/>
</dbReference>
<comment type="caution">
    <text evidence="2">The sequence shown here is derived from an EMBL/GenBank/DDBJ whole genome shotgun (WGS) entry which is preliminary data.</text>
</comment>
<organism evidence="2 3">
    <name type="scientific">Pinctada imbricata</name>
    <name type="common">Atlantic pearl-oyster</name>
    <name type="synonym">Pinctada martensii</name>
    <dbReference type="NCBI Taxonomy" id="66713"/>
    <lineage>
        <taxon>Eukaryota</taxon>
        <taxon>Metazoa</taxon>
        <taxon>Spiralia</taxon>
        <taxon>Lophotrochozoa</taxon>
        <taxon>Mollusca</taxon>
        <taxon>Bivalvia</taxon>
        <taxon>Autobranchia</taxon>
        <taxon>Pteriomorphia</taxon>
        <taxon>Pterioida</taxon>
        <taxon>Pterioidea</taxon>
        <taxon>Pteriidae</taxon>
        <taxon>Pinctada</taxon>
    </lineage>
</organism>
<proteinExistence type="predicted"/>
<dbReference type="InterPro" id="IPR013216">
    <property type="entry name" value="Methyltransf_11"/>
</dbReference>
<protein>
    <recommendedName>
        <fullName evidence="1">Methyltransferase type 11 domain-containing protein</fullName>
    </recommendedName>
</protein>
<name>A0AA88XKH3_PINIB</name>
<dbReference type="Gene3D" id="3.40.50.150">
    <property type="entry name" value="Vaccinia Virus protein VP39"/>
    <property type="match status" value="1"/>
</dbReference>
<dbReference type="AlphaFoldDB" id="A0AA88XKH3"/>
<dbReference type="InterPro" id="IPR029063">
    <property type="entry name" value="SAM-dependent_MTases_sf"/>
</dbReference>
<evidence type="ECO:0000259" key="1">
    <source>
        <dbReference type="Pfam" id="PF08241"/>
    </source>
</evidence>
<sequence>MLKKAKEKLELGNYLHRVVEIREAILPFLPFQDQAFDAIIMNQVLHHLELDADGEHFPTIQKTVAEMYRVLKPGGVVIITNTVKDQFYGTWFCRLIPTVLERLVKRVPSKDVIIDILRNCDFDVETPLSYLGNDWFKDYSDTEGPLIESWRMRDSFFSLASAEEIRTCIERVQTMQANGTLKSFYEEHDGTSSIGTFSFFVALKK</sequence>
<keyword evidence="3" id="KW-1185">Reference proteome</keyword>
<dbReference type="SUPFAM" id="SSF53335">
    <property type="entry name" value="S-adenosyl-L-methionine-dependent methyltransferases"/>
    <property type="match status" value="1"/>
</dbReference>
<dbReference type="PANTHER" id="PTHR43591">
    <property type="entry name" value="METHYLTRANSFERASE"/>
    <property type="match status" value="1"/>
</dbReference>
<evidence type="ECO:0000313" key="3">
    <source>
        <dbReference type="Proteomes" id="UP001186944"/>
    </source>
</evidence>
<dbReference type="GO" id="GO:0008757">
    <property type="term" value="F:S-adenosylmethionine-dependent methyltransferase activity"/>
    <property type="evidence" value="ECO:0007669"/>
    <property type="project" value="InterPro"/>
</dbReference>
<reference evidence="2" key="1">
    <citation type="submission" date="2019-08" db="EMBL/GenBank/DDBJ databases">
        <title>The improved chromosome-level genome for the pearl oyster Pinctada fucata martensii using PacBio sequencing and Hi-C.</title>
        <authorList>
            <person name="Zheng Z."/>
        </authorList>
    </citation>
    <scope>NUCLEOTIDE SEQUENCE</scope>
    <source>
        <strain evidence="2">ZZ-2019</strain>
        <tissue evidence="2">Adductor muscle</tissue>
    </source>
</reference>
<accession>A0AA88XKH3</accession>
<dbReference type="Pfam" id="PF08241">
    <property type="entry name" value="Methyltransf_11"/>
    <property type="match status" value="1"/>
</dbReference>
<dbReference type="CDD" id="cd02440">
    <property type="entry name" value="AdoMet_MTases"/>
    <property type="match status" value="1"/>
</dbReference>
<gene>
    <name evidence="2" type="ORF">FSP39_025211</name>
</gene>
<dbReference type="EMBL" id="VSWD01000012">
    <property type="protein sequence ID" value="KAK3086903.1"/>
    <property type="molecule type" value="Genomic_DNA"/>
</dbReference>